<protein>
    <recommendedName>
        <fullName evidence="3 7">2-C-methyl-D-erythritol 2,4-cyclodiphosphate synthase</fullName>
        <shortName evidence="7">MECDP-synthase</shortName>
        <shortName evidence="7">MECPP-synthase</shortName>
        <shortName evidence="7">MECPS</shortName>
        <ecNumber evidence="3 7">4.6.1.12</ecNumber>
    </recommendedName>
</protein>
<feature type="binding site" evidence="7">
    <location>
        <position position="42"/>
    </location>
    <ligand>
        <name>a divalent metal cation</name>
        <dbReference type="ChEBI" id="CHEBI:60240"/>
    </ligand>
</feature>
<keyword evidence="5 7" id="KW-0414">Isoprene biosynthesis</keyword>
<dbReference type="GO" id="GO:0019288">
    <property type="term" value="P:isopentenyl diphosphate biosynthetic process, methylerythritol 4-phosphate pathway"/>
    <property type="evidence" value="ECO:0007669"/>
    <property type="project" value="UniProtKB-UniRule"/>
</dbReference>
<dbReference type="PANTHER" id="PTHR43181">
    <property type="entry name" value="2-C-METHYL-D-ERYTHRITOL 2,4-CYCLODIPHOSPHATE SYNTHASE, CHLOROPLASTIC"/>
    <property type="match status" value="1"/>
</dbReference>
<feature type="site" description="Transition state stabilizer" evidence="7">
    <location>
        <position position="133"/>
    </location>
</feature>
<dbReference type="UniPathway" id="UPA00056">
    <property type="reaction ID" value="UER00095"/>
</dbReference>
<dbReference type="EMBL" id="JACHGJ010000014">
    <property type="protein sequence ID" value="MBB6482604.1"/>
    <property type="molecule type" value="Genomic_DNA"/>
</dbReference>
<comment type="pathway">
    <text evidence="2 7">Isoprenoid biosynthesis; isopentenyl diphosphate biosynthesis via DXP pathway; isopentenyl diphosphate from 1-deoxy-D-xylulose 5-phosphate: step 4/6.</text>
</comment>
<dbReference type="InterPro" id="IPR020555">
    <property type="entry name" value="MECDP_synthase_CS"/>
</dbReference>
<dbReference type="HAMAP" id="MF_00107">
    <property type="entry name" value="IspF"/>
    <property type="match status" value="1"/>
</dbReference>
<evidence type="ECO:0000256" key="5">
    <source>
        <dbReference type="ARBA" id="ARBA00023229"/>
    </source>
</evidence>
<feature type="binding site" evidence="7">
    <location>
        <begin position="56"/>
        <end position="58"/>
    </location>
    <ligand>
        <name>4-CDP-2-C-methyl-D-erythritol 2-phosphate</name>
        <dbReference type="ChEBI" id="CHEBI:57919"/>
    </ligand>
</feature>
<dbReference type="InterPro" id="IPR036571">
    <property type="entry name" value="MECDP_synthase_sf"/>
</dbReference>
<dbReference type="GO" id="GO:0046872">
    <property type="term" value="F:metal ion binding"/>
    <property type="evidence" value="ECO:0007669"/>
    <property type="project" value="UniProtKB-KW"/>
</dbReference>
<evidence type="ECO:0000256" key="7">
    <source>
        <dbReference type="HAMAP-Rule" id="MF_00107"/>
    </source>
</evidence>
<dbReference type="Gene3D" id="3.30.1330.50">
    <property type="entry name" value="2-C-methyl-D-erythritol 2,4-cyclodiphosphate synthase"/>
    <property type="match status" value="1"/>
</dbReference>
<organism evidence="10 11">
    <name type="scientific">Spirochaeta isovalerica</name>
    <dbReference type="NCBI Taxonomy" id="150"/>
    <lineage>
        <taxon>Bacteria</taxon>
        <taxon>Pseudomonadati</taxon>
        <taxon>Spirochaetota</taxon>
        <taxon>Spirochaetia</taxon>
        <taxon>Spirochaetales</taxon>
        <taxon>Spirochaetaceae</taxon>
        <taxon>Spirochaeta</taxon>
    </lineage>
</organism>
<feature type="binding site" evidence="7">
    <location>
        <position position="10"/>
    </location>
    <ligand>
        <name>a divalent metal cation</name>
        <dbReference type="ChEBI" id="CHEBI:60240"/>
    </ligand>
</feature>
<comment type="caution">
    <text evidence="7">Lacks conserved residue(s) required for the propagation of feature annotation.</text>
</comment>
<feature type="domain" description="2-C-methyl-D-erythritol 2,4-cyclodiphosphate synthase" evidence="9">
    <location>
        <begin position="1"/>
        <end position="154"/>
    </location>
</feature>
<dbReference type="PROSITE" id="PS01350">
    <property type="entry name" value="ISPF"/>
    <property type="match status" value="1"/>
</dbReference>
<evidence type="ECO:0000256" key="3">
    <source>
        <dbReference type="ARBA" id="ARBA00012579"/>
    </source>
</evidence>
<dbReference type="AlphaFoldDB" id="A0A841RB35"/>
<comment type="caution">
    <text evidence="10">The sequence shown here is derived from an EMBL/GenBank/DDBJ whole genome shotgun (WGS) entry which is preliminary data.</text>
</comment>
<dbReference type="Proteomes" id="UP000587760">
    <property type="component" value="Unassembled WGS sequence"/>
</dbReference>
<accession>A0A841RB35</accession>
<comment type="subunit">
    <text evidence="7">Homotrimer.</text>
</comment>
<evidence type="ECO:0000256" key="1">
    <source>
        <dbReference type="ARBA" id="ARBA00000200"/>
    </source>
</evidence>
<feature type="site" description="Transition state stabilizer" evidence="7">
    <location>
        <position position="34"/>
    </location>
</feature>
<comment type="catalytic activity">
    <reaction evidence="1 7 8">
        <text>4-CDP-2-C-methyl-D-erythritol 2-phosphate = 2-C-methyl-D-erythritol 2,4-cyclic diphosphate + CMP</text>
        <dbReference type="Rhea" id="RHEA:23864"/>
        <dbReference type="ChEBI" id="CHEBI:57919"/>
        <dbReference type="ChEBI" id="CHEBI:58483"/>
        <dbReference type="ChEBI" id="CHEBI:60377"/>
        <dbReference type="EC" id="4.6.1.12"/>
    </reaction>
</comment>
<dbReference type="Pfam" id="PF02542">
    <property type="entry name" value="YgbB"/>
    <property type="match status" value="1"/>
</dbReference>
<evidence type="ECO:0000313" key="10">
    <source>
        <dbReference type="EMBL" id="MBB6482604.1"/>
    </source>
</evidence>
<name>A0A841RB35_9SPIO</name>
<evidence type="ECO:0000313" key="11">
    <source>
        <dbReference type="Proteomes" id="UP000587760"/>
    </source>
</evidence>
<evidence type="ECO:0000256" key="4">
    <source>
        <dbReference type="ARBA" id="ARBA00022723"/>
    </source>
</evidence>
<dbReference type="GO" id="GO:0008685">
    <property type="term" value="F:2-C-methyl-D-erythritol 2,4-cyclodiphosphate synthase activity"/>
    <property type="evidence" value="ECO:0007669"/>
    <property type="project" value="UniProtKB-UniRule"/>
</dbReference>
<proteinExistence type="inferred from homology"/>
<sequence length="157" mass="17276">MRIGFGYDLHKLKTGRKLMIGGVHIPCDFGEEAHSDGDVLLHAVIDALFGAIAEGDIGSHFPPSDIRWKDVSSLVLLKKTMEIIRERKFSLINLDCTVVLEKPKLLPYKEEIRQTMADALGTDISRISVKGKTKEKVDAVGRGEAIEAYASLLLASD</sequence>
<comment type="cofactor">
    <cofactor evidence="7">
        <name>a divalent metal cation</name>
        <dbReference type="ChEBI" id="CHEBI:60240"/>
    </cofactor>
    <text evidence="7">Binds 1 divalent metal cation per subunit.</text>
</comment>
<keyword evidence="4 7" id="KW-0479">Metal-binding</keyword>
<feature type="binding site" evidence="7">
    <location>
        <position position="8"/>
    </location>
    <ligand>
        <name>a divalent metal cation</name>
        <dbReference type="ChEBI" id="CHEBI:60240"/>
    </ligand>
</feature>
<dbReference type="PANTHER" id="PTHR43181:SF1">
    <property type="entry name" value="2-C-METHYL-D-ERYTHRITOL 2,4-CYCLODIPHOSPHATE SYNTHASE, CHLOROPLASTIC"/>
    <property type="match status" value="1"/>
</dbReference>
<comment type="similarity">
    <text evidence="7 8">Belongs to the IspF family.</text>
</comment>
<feature type="binding site" evidence="7">
    <location>
        <begin position="8"/>
        <end position="10"/>
    </location>
    <ligand>
        <name>4-CDP-2-C-methyl-D-erythritol 2-phosphate</name>
        <dbReference type="ChEBI" id="CHEBI:57919"/>
    </ligand>
</feature>
<dbReference type="GO" id="GO:0016114">
    <property type="term" value="P:terpenoid biosynthetic process"/>
    <property type="evidence" value="ECO:0007669"/>
    <property type="project" value="InterPro"/>
</dbReference>
<dbReference type="NCBIfam" id="TIGR00151">
    <property type="entry name" value="ispF"/>
    <property type="match status" value="1"/>
</dbReference>
<keyword evidence="11" id="KW-1185">Reference proteome</keyword>
<reference evidence="10 11" key="1">
    <citation type="submission" date="2020-08" db="EMBL/GenBank/DDBJ databases">
        <title>Genomic Encyclopedia of Type Strains, Phase IV (KMG-IV): sequencing the most valuable type-strain genomes for metagenomic binning, comparative biology and taxonomic classification.</title>
        <authorList>
            <person name="Goeker M."/>
        </authorList>
    </citation>
    <scope>NUCLEOTIDE SEQUENCE [LARGE SCALE GENOMIC DNA]</scope>
    <source>
        <strain evidence="10 11">DSM 2461</strain>
    </source>
</reference>
<dbReference type="SUPFAM" id="SSF69765">
    <property type="entry name" value="IpsF-like"/>
    <property type="match status" value="1"/>
</dbReference>
<dbReference type="RefSeq" id="WP_184748841.1">
    <property type="nucleotide sequence ID" value="NZ_JACHGJ010000014.1"/>
</dbReference>
<evidence type="ECO:0000256" key="6">
    <source>
        <dbReference type="ARBA" id="ARBA00023239"/>
    </source>
</evidence>
<feature type="binding site" evidence="7">
    <location>
        <begin position="34"/>
        <end position="35"/>
    </location>
    <ligand>
        <name>4-CDP-2-C-methyl-D-erythritol 2-phosphate</name>
        <dbReference type="ChEBI" id="CHEBI:57919"/>
    </ligand>
</feature>
<keyword evidence="6 7" id="KW-0456">Lyase</keyword>
<dbReference type="InterPro" id="IPR003526">
    <property type="entry name" value="MECDP_synthase"/>
</dbReference>
<comment type="function">
    <text evidence="7">Involved in the biosynthesis of isopentenyl diphosphate (IPP) and dimethylallyl diphosphate (DMAPP), two major building blocks of isoprenoid compounds. Catalyzes the conversion of 4-diphosphocytidyl-2-C-methyl-D-erythritol 2-phosphate (CDP-ME2P) to 2-C-methyl-D-erythritol 2,4-cyclodiphosphate (ME-CPP) with a corresponding release of cytidine 5-monophosphate (CMP).</text>
</comment>
<evidence type="ECO:0000259" key="9">
    <source>
        <dbReference type="Pfam" id="PF02542"/>
    </source>
</evidence>
<dbReference type="CDD" id="cd00554">
    <property type="entry name" value="MECDP_synthase"/>
    <property type="match status" value="1"/>
</dbReference>
<dbReference type="EC" id="4.6.1.12" evidence="3 7"/>
<evidence type="ECO:0000256" key="8">
    <source>
        <dbReference type="RuleBase" id="RU004395"/>
    </source>
</evidence>
<evidence type="ECO:0000256" key="2">
    <source>
        <dbReference type="ARBA" id="ARBA00004709"/>
    </source>
</evidence>
<gene>
    <name evidence="7" type="primary">ispF</name>
    <name evidence="10" type="ORF">HNR50_004305</name>
</gene>
<feature type="binding site" evidence="7">
    <location>
        <position position="142"/>
    </location>
    <ligand>
        <name>4-CDP-2-C-methyl-D-erythritol 2-phosphate</name>
        <dbReference type="ChEBI" id="CHEBI:57919"/>
    </ligand>
</feature>